<dbReference type="AlphaFoldDB" id="A0A9J5Z5L6"/>
<sequence length="75" mass="9053">MRTSWSKQNIEMNLIESKEIRCLCSAHFTKWKTIFLCLQKYRKKIIDKFLELKSNDRQRDHADMGKSNSFILRIS</sequence>
<accession>A0A9J5Z5L6</accession>
<gene>
    <name evidence="1" type="ORF">H5410_028716</name>
</gene>
<evidence type="ECO:0000313" key="1">
    <source>
        <dbReference type="EMBL" id="KAG5607224.1"/>
    </source>
</evidence>
<comment type="caution">
    <text evidence="1">The sequence shown here is derived from an EMBL/GenBank/DDBJ whole genome shotgun (WGS) entry which is preliminary data.</text>
</comment>
<protein>
    <submittedName>
        <fullName evidence="1">Uncharacterized protein</fullName>
    </submittedName>
</protein>
<dbReference type="OrthoDB" id="1898716at2759"/>
<organism evidence="1 2">
    <name type="scientific">Solanum commersonii</name>
    <name type="common">Commerson's wild potato</name>
    <name type="synonym">Commerson's nightshade</name>
    <dbReference type="NCBI Taxonomy" id="4109"/>
    <lineage>
        <taxon>Eukaryota</taxon>
        <taxon>Viridiplantae</taxon>
        <taxon>Streptophyta</taxon>
        <taxon>Embryophyta</taxon>
        <taxon>Tracheophyta</taxon>
        <taxon>Spermatophyta</taxon>
        <taxon>Magnoliopsida</taxon>
        <taxon>eudicotyledons</taxon>
        <taxon>Gunneridae</taxon>
        <taxon>Pentapetalae</taxon>
        <taxon>asterids</taxon>
        <taxon>lamiids</taxon>
        <taxon>Solanales</taxon>
        <taxon>Solanaceae</taxon>
        <taxon>Solanoideae</taxon>
        <taxon>Solaneae</taxon>
        <taxon>Solanum</taxon>
    </lineage>
</organism>
<name>A0A9J5Z5L6_SOLCO</name>
<proteinExistence type="predicted"/>
<keyword evidence="2" id="KW-1185">Reference proteome</keyword>
<dbReference type="Proteomes" id="UP000824120">
    <property type="component" value="Chromosome 5"/>
</dbReference>
<reference evidence="1 2" key="1">
    <citation type="submission" date="2020-09" db="EMBL/GenBank/DDBJ databases">
        <title>De no assembly of potato wild relative species, Solanum commersonii.</title>
        <authorList>
            <person name="Cho K."/>
        </authorList>
    </citation>
    <scope>NUCLEOTIDE SEQUENCE [LARGE SCALE GENOMIC DNA]</scope>
    <source>
        <strain evidence="1">LZ3.2</strain>
        <tissue evidence="1">Leaf</tissue>
    </source>
</reference>
<dbReference type="EMBL" id="JACXVP010000005">
    <property type="protein sequence ID" value="KAG5607224.1"/>
    <property type="molecule type" value="Genomic_DNA"/>
</dbReference>
<evidence type="ECO:0000313" key="2">
    <source>
        <dbReference type="Proteomes" id="UP000824120"/>
    </source>
</evidence>